<accession>A0A074TRP6</accession>
<comment type="caution">
    <text evidence="1">The sequence shown here is derived from an EMBL/GenBank/DDBJ whole genome shotgun (WGS) entry which is preliminary data.</text>
</comment>
<dbReference type="RefSeq" id="WP_038061140.1">
    <property type="nucleotide sequence ID" value="NZ_FOVB01000005.1"/>
</dbReference>
<reference evidence="1 2" key="1">
    <citation type="submission" date="2014-03" db="EMBL/GenBank/DDBJ databases">
        <title>The draft genome sequence of Thioclava dalianensis DLFJ1-1.</title>
        <authorList>
            <person name="Lai Q."/>
            <person name="Shao Z."/>
        </authorList>
    </citation>
    <scope>NUCLEOTIDE SEQUENCE [LARGE SCALE GENOMIC DNA]</scope>
    <source>
        <strain evidence="1 2">DLFJ1-1</strain>
    </source>
</reference>
<protein>
    <recommendedName>
        <fullName evidence="3">DUF1499 domain-containing protein</fullName>
    </recommendedName>
</protein>
<name>A0A074TRP6_9RHOB</name>
<evidence type="ECO:0000313" key="1">
    <source>
        <dbReference type="EMBL" id="KEP71638.1"/>
    </source>
</evidence>
<proteinExistence type="predicted"/>
<gene>
    <name evidence="1" type="ORF">DL1_01115</name>
</gene>
<dbReference type="eggNOG" id="COG4446">
    <property type="taxonomic scope" value="Bacteria"/>
</dbReference>
<dbReference type="OrthoDB" id="8479024at2"/>
<sequence length="141" mass="14947">MKVVLIVAAVLICVIGAADAYIRLAPINPDRYAVDGLAKPAGNYPETGGFQAARTLDDPQAEMEALDGIIAGTARTTRVRGSAKDGYAAYVTRSALWGFPDVTTVWVDGDSLQIRGHLVFGKSDLGVNKARIEGWLDEAGL</sequence>
<evidence type="ECO:0000313" key="2">
    <source>
        <dbReference type="Proteomes" id="UP000027725"/>
    </source>
</evidence>
<dbReference type="AlphaFoldDB" id="A0A074TRP6"/>
<keyword evidence="2" id="KW-1185">Reference proteome</keyword>
<dbReference type="STRING" id="1185766.SAMN05216224_105162"/>
<dbReference type="InterPro" id="IPR010865">
    <property type="entry name" value="DUF1499"/>
</dbReference>
<dbReference type="EMBL" id="JHEH01000001">
    <property type="protein sequence ID" value="KEP71638.1"/>
    <property type="molecule type" value="Genomic_DNA"/>
</dbReference>
<evidence type="ECO:0008006" key="3">
    <source>
        <dbReference type="Google" id="ProtNLM"/>
    </source>
</evidence>
<dbReference type="Proteomes" id="UP000027725">
    <property type="component" value="Unassembled WGS sequence"/>
</dbReference>
<dbReference type="Pfam" id="PF07386">
    <property type="entry name" value="DUF1499"/>
    <property type="match status" value="1"/>
</dbReference>
<organism evidence="1 2">
    <name type="scientific">Thioclava dalianensis</name>
    <dbReference type="NCBI Taxonomy" id="1185766"/>
    <lineage>
        <taxon>Bacteria</taxon>
        <taxon>Pseudomonadati</taxon>
        <taxon>Pseudomonadota</taxon>
        <taxon>Alphaproteobacteria</taxon>
        <taxon>Rhodobacterales</taxon>
        <taxon>Paracoccaceae</taxon>
        <taxon>Thioclava</taxon>
    </lineage>
</organism>